<accession>A0ABD1D3H1</accession>
<dbReference type="Proteomes" id="UP001562425">
    <property type="component" value="Unassembled WGS sequence"/>
</dbReference>
<evidence type="ECO:0000256" key="1">
    <source>
        <dbReference type="SAM" id="MobiDB-lite"/>
    </source>
</evidence>
<feature type="non-terminal residue" evidence="2">
    <location>
        <position position="1"/>
    </location>
</feature>
<organism evidence="2 3">
    <name type="scientific">Culex pipiens pipiens</name>
    <name type="common">Northern house mosquito</name>
    <dbReference type="NCBI Taxonomy" id="38569"/>
    <lineage>
        <taxon>Eukaryota</taxon>
        <taxon>Metazoa</taxon>
        <taxon>Ecdysozoa</taxon>
        <taxon>Arthropoda</taxon>
        <taxon>Hexapoda</taxon>
        <taxon>Insecta</taxon>
        <taxon>Pterygota</taxon>
        <taxon>Neoptera</taxon>
        <taxon>Endopterygota</taxon>
        <taxon>Diptera</taxon>
        <taxon>Nematocera</taxon>
        <taxon>Culicoidea</taxon>
        <taxon>Culicidae</taxon>
        <taxon>Culicinae</taxon>
        <taxon>Culicini</taxon>
        <taxon>Culex</taxon>
        <taxon>Culex</taxon>
    </lineage>
</organism>
<reference evidence="2 3" key="1">
    <citation type="submission" date="2024-05" db="EMBL/GenBank/DDBJ databases">
        <title>Culex pipiens pipiens assembly and annotation.</title>
        <authorList>
            <person name="Alout H."/>
            <person name="Durand T."/>
        </authorList>
    </citation>
    <scope>NUCLEOTIDE SEQUENCE [LARGE SCALE GENOMIC DNA]</scope>
    <source>
        <strain evidence="2">HA-2024</strain>
        <tissue evidence="2">Whole body</tissue>
    </source>
</reference>
<name>A0ABD1D3H1_CULPP</name>
<dbReference type="EMBL" id="JBEHCU010007733">
    <property type="protein sequence ID" value="KAL1392874.1"/>
    <property type="molecule type" value="Genomic_DNA"/>
</dbReference>
<protein>
    <submittedName>
        <fullName evidence="2">Uncharacterized protein</fullName>
    </submittedName>
</protein>
<comment type="caution">
    <text evidence="2">The sequence shown here is derived from an EMBL/GenBank/DDBJ whole genome shotgun (WGS) entry which is preliminary data.</text>
</comment>
<evidence type="ECO:0000313" key="3">
    <source>
        <dbReference type="Proteomes" id="UP001562425"/>
    </source>
</evidence>
<gene>
    <name evidence="2" type="ORF">pipiens_012150</name>
</gene>
<keyword evidence="3" id="KW-1185">Reference proteome</keyword>
<sequence>AETEATGDRDGGDDDDGKVVTADAAAENEQTEQNIETGECEQVVDGEETGEVDDGGKKEVDVDDGTHEVAGVDTVVDDLVKSAITSAKSVRGGDGVDGMANGVDVGGEFGSEWRAYER</sequence>
<dbReference type="AlphaFoldDB" id="A0ABD1D3H1"/>
<evidence type="ECO:0000313" key="2">
    <source>
        <dbReference type="EMBL" id="KAL1392874.1"/>
    </source>
</evidence>
<feature type="region of interest" description="Disordered" evidence="1">
    <location>
        <begin position="89"/>
        <end position="118"/>
    </location>
</feature>
<proteinExistence type="predicted"/>